<comment type="caution">
    <text evidence="1">The sequence shown here is derived from an EMBL/GenBank/DDBJ whole genome shotgun (WGS) entry which is preliminary data.</text>
</comment>
<accession>A0AA41ERL2</accession>
<evidence type="ECO:0000313" key="1">
    <source>
        <dbReference type="EMBL" id="MBS1011590.1"/>
    </source>
</evidence>
<proteinExistence type="predicted"/>
<dbReference type="Proteomes" id="UP000676478">
    <property type="component" value="Unassembled WGS sequence"/>
</dbReference>
<reference evidence="1" key="1">
    <citation type="submission" date="2020-12" db="EMBL/GenBank/DDBJ databases">
        <authorList>
            <person name="Mcmullen J.G."/>
        </authorList>
    </citation>
    <scope>NUCLEOTIDE SEQUENCE</scope>
    <source>
        <strain evidence="1">Dm-2019-70</strain>
    </source>
</reference>
<protein>
    <submittedName>
        <fullName evidence="1">Uncharacterized protein</fullName>
    </submittedName>
</protein>
<sequence>MNSSEILQNALSKTDNVFNIRFDSGAELFIRGPLGGQGRVPDNLPITANLTDESGNILSSIVFDPNKVEFFYPHIKSK</sequence>
<dbReference type="AlphaFoldDB" id="A0AA41ERL2"/>
<dbReference type="EMBL" id="JAERKF010000018">
    <property type="protein sequence ID" value="MBS1011590.1"/>
    <property type="molecule type" value="Genomic_DNA"/>
</dbReference>
<gene>
    <name evidence="1" type="ORF">JK167_12235</name>
</gene>
<dbReference type="RefSeq" id="WP_211756253.1">
    <property type="nucleotide sequence ID" value="NZ_JAERKE010000019.1"/>
</dbReference>
<evidence type="ECO:0000313" key="2">
    <source>
        <dbReference type="Proteomes" id="UP000676478"/>
    </source>
</evidence>
<organism evidence="1 2">
    <name type="scientific">Levilactobacillus brevis</name>
    <name type="common">Lactobacillus brevis</name>
    <dbReference type="NCBI Taxonomy" id="1580"/>
    <lineage>
        <taxon>Bacteria</taxon>
        <taxon>Bacillati</taxon>
        <taxon>Bacillota</taxon>
        <taxon>Bacilli</taxon>
        <taxon>Lactobacillales</taxon>
        <taxon>Lactobacillaceae</taxon>
        <taxon>Levilactobacillus</taxon>
    </lineage>
</organism>
<name>A0AA41ERL2_LEVBR</name>
<reference evidence="1" key="2">
    <citation type="submission" date="2022-09" db="EMBL/GenBank/DDBJ databases">
        <title>Genome-inferred correspondence between phylogeny and metabolic traits in the wild Drosophila gut microbiome.</title>
        <authorList>
            <person name="Bueno E."/>
            <person name="Blow F."/>
            <person name="Douglas A.E."/>
        </authorList>
    </citation>
    <scope>NUCLEOTIDE SEQUENCE</scope>
    <source>
        <strain evidence="1">Dm-2019-70</strain>
    </source>
</reference>